<dbReference type="eggNOG" id="arCOG00401">
    <property type="taxonomic scope" value="Archaea"/>
</dbReference>
<dbReference type="EMBL" id="CP001742">
    <property type="protein sequence ID" value="ADL18692.1"/>
    <property type="molecule type" value="Genomic_DNA"/>
</dbReference>
<dbReference type="GO" id="GO:0046872">
    <property type="term" value="F:metal ion binding"/>
    <property type="evidence" value="ECO:0007669"/>
    <property type="project" value="UniProtKB-KW"/>
</dbReference>
<evidence type="ECO:0000256" key="4">
    <source>
        <dbReference type="ARBA" id="ARBA00022555"/>
    </source>
</evidence>
<evidence type="ECO:0000256" key="3">
    <source>
        <dbReference type="ARBA" id="ARBA00021458"/>
    </source>
</evidence>
<dbReference type="PRINTS" id="PR01047">
    <property type="entry name" value="TRNASYNTHTHR"/>
</dbReference>
<dbReference type="Gene3D" id="3.30.930.10">
    <property type="entry name" value="Bira Bifunctional Protein, Domain 2"/>
    <property type="match status" value="1"/>
</dbReference>
<evidence type="ECO:0000256" key="1">
    <source>
        <dbReference type="ARBA" id="ARBA00008226"/>
    </source>
</evidence>
<evidence type="ECO:0000256" key="9">
    <source>
        <dbReference type="ARBA" id="ARBA00022840"/>
    </source>
</evidence>
<dbReference type="SUPFAM" id="SSF52954">
    <property type="entry name" value="Class II aaRS ABD-related"/>
    <property type="match status" value="1"/>
</dbReference>
<dbReference type="Pfam" id="PF00587">
    <property type="entry name" value="tRNA-synt_2b"/>
    <property type="match status" value="1"/>
</dbReference>
<keyword evidence="10" id="KW-0648">Protein biosynthesis</keyword>
<dbReference type="InterPro" id="IPR002314">
    <property type="entry name" value="aa-tRNA-synt_IIb"/>
</dbReference>
<reference evidence="15 16" key="1">
    <citation type="journal article" date="2010" name="Appl. Environ. Microbiol.">
        <title>The genome sequence of the crenarchaeon Acidilobus saccharovorans supports a new order, Acidilobales, and suggests an important ecological role in terrestrial acidic hot springs.</title>
        <authorList>
            <person name="Mardanov A.V."/>
            <person name="Svetlitchnyi V.A."/>
            <person name="Beletsky A.V."/>
            <person name="Prokofeva M.I."/>
            <person name="Bonch-Osmolovskaya E.A."/>
            <person name="Ravin N.V."/>
            <person name="Skryabin K.G."/>
        </authorList>
    </citation>
    <scope>NUCLEOTIDE SEQUENCE [LARGE SCALE GENOMIC DNA]</scope>
    <source>
        <strain evidence="16">DSM 16705 / JCM 18335 / VKM B-2471 / 345-15</strain>
    </source>
</reference>
<dbReference type="FunFam" id="3.30.930.10:FF:000002">
    <property type="entry name" value="Threonine--tRNA ligase"/>
    <property type="match status" value="1"/>
</dbReference>
<keyword evidence="11 15" id="KW-0030">Aminoacyl-tRNA synthetase</keyword>
<dbReference type="PANTHER" id="PTHR11451">
    <property type="entry name" value="THREONINE-TRNA LIGASE"/>
    <property type="match status" value="1"/>
</dbReference>
<evidence type="ECO:0000313" key="15">
    <source>
        <dbReference type="EMBL" id="ADL18692.1"/>
    </source>
</evidence>
<dbReference type="GO" id="GO:0005737">
    <property type="term" value="C:cytoplasm"/>
    <property type="evidence" value="ECO:0007669"/>
    <property type="project" value="InterPro"/>
</dbReference>
<feature type="domain" description="Aminoacyl-transfer RNA synthetases class-II family profile" evidence="14">
    <location>
        <begin position="49"/>
        <end position="331"/>
    </location>
</feature>
<keyword evidence="9" id="KW-0067">ATP-binding</keyword>
<evidence type="ECO:0000256" key="11">
    <source>
        <dbReference type="ARBA" id="ARBA00023146"/>
    </source>
</evidence>
<dbReference type="InterPro" id="IPR045864">
    <property type="entry name" value="aa-tRNA-synth_II/BPL/LPL"/>
</dbReference>
<dbReference type="InParanoid" id="D9Q054"/>
<dbReference type="STRING" id="666510.ASAC_0285"/>
<keyword evidence="4" id="KW-0820">tRNA-binding</keyword>
<keyword evidence="6" id="KW-0479">Metal-binding</keyword>
<keyword evidence="7" id="KW-0547">Nucleotide-binding</keyword>
<evidence type="ECO:0000256" key="6">
    <source>
        <dbReference type="ARBA" id="ARBA00022723"/>
    </source>
</evidence>
<sequence length="467" mass="51698">MSQEKDHMDYAQDLDIAARPDLTISVLGTDVGSLLGHGIPLFTIGGGYLRSALSQILVNFHARRGYYIAETPIVSSGALFELSGHMGYYKQNMFVFQVEGKEYAVKPMNCPFHILIFLSEVTRHRNKVSLPFKVFEVGRVHRLEPSGSVYGLLRSRSFTQDDAHIITLGKDAVNVITSVFDEMITIYSKLFNVEMNPSTVTLRLSLSDKSKIGTDFMGTKDEWEKAEDFLRGALEAIASKYGLRYTAAEGEAAFYGPKIDVLVKLGSGQEGKEWQLGTIQFDFNLPRRFKIFDAAKELYGSEDVYIIHRALIGSIERFLGAYLDNYKGRLPFVLAPLQFAVLAIKAGDEFDKRVEDFALSLHRALVAKGFRSGYGETTRTSLSGDVRLLESGPKPAAIVYVGRREIEKGSVTVSIYEGGSRRQTSVNASDPLGAADAIESLASRLEEPVKEIAGMVPRIPGDLSYQL</sequence>
<evidence type="ECO:0000256" key="2">
    <source>
        <dbReference type="ARBA" id="ARBA00013163"/>
    </source>
</evidence>
<dbReference type="HOGENOM" id="CLU_008554_2_1_2"/>
<dbReference type="AlphaFoldDB" id="D9Q054"/>
<dbReference type="InterPro" id="IPR006195">
    <property type="entry name" value="aa-tRNA-synth_II"/>
</dbReference>
<accession>D9Q054</accession>
<proteinExistence type="inferred from homology"/>
<evidence type="ECO:0000256" key="7">
    <source>
        <dbReference type="ARBA" id="ARBA00022741"/>
    </source>
</evidence>
<keyword evidence="8" id="KW-0862">Zinc</keyword>
<dbReference type="GO" id="GO:0004829">
    <property type="term" value="F:threonine-tRNA ligase activity"/>
    <property type="evidence" value="ECO:0007669"/>
    <property type="project" value="UniProtKB-EC"/>
</dbReference>
<keyword evidence="5 15" id="KW-0436">Ligase</keyword>
<dbReference type="GeneID" id="9498508"/>
<dbReference type="KEGG" id="asc:ASAC_0285"/>
<dbReference type="InterPro" id="IPR036621">
    <property type="entry name" value="Anticodon-bd_dom_sf"/>
</dbReference>
<dbReference type="GO" id="GO:0006435">
    <property type="term" value="P:threonyl-tRNA aminoacylation"/>
    <property type="evidence" value="ECO:0007669"/>
    <property type="project" value="InterPro"/>
</dbReference>
<evidence type="ECO:0000256" key="10">
    <source>
        <dbReference type="ARBA" id="ARBA00022917"/>
    </source>
</evidence>
<protein>
    <recommendedName>
        <fullName evidence="3">Threonine--tRNA ligase catalytic subunit</fullName>
        <ecNumber evidence="2">6.1.1.3</ecNumber>
    </recommendedName>
    <alternativeName>
        <fullName evidence="12">Threonyl-tRNA synthetase catalytic subunit</fullName>
    </alternativeName>
</protein>
<evidence type="ECO:0000259" key="14">
    <source>
        <dbReference type="PROSITE" id="PS50862"/>
    </source>
</evidence>
<dbReference type="PROSITE" id="PS50862">
    <property type="entry name" value="AA_TRNA_LIGASE_II"/>
    <property type="match status" value="1"/>
</dbReference>
<dbReference type="Proteomes" id="UP000000346">
    <property type="component" value="Chromosome"/>
</dbReference>
<evidence type="ECO:0000313" key="16">
    <source>
        <dbReference type="Proteomes" id="UP000000346"/>
    </source>
</evidence>
<dbReference type="PANTHER" id="PTHR11451:SF44">
    <property type="entry name" value="THREONINE--TRNA LIGASE, CHLOROPLASTIC_MITOCHONDRIAL 2"/>
    <property type="match status" value="1"/>
</dbReference>
<dbReference type="Gene3D" id="3.40.50.800">
    <property type="entry name" value="Anticodon-binding domain"/>
    <property type="match status" value="1"/>
</dbReference>
<evidence type="ECO:0000256" key="13">
    <source>
        <dbReference type="ARBA" id="ARBA00049515"/>
    </source>
</evidence>
<name>D9Q054_ACIS3</name>
<evidence type="ECO:0000256" key="12">
    <source>
        <dbReference type="ARBA" id="ARBA00031753"/>
    </source>
</evidence>
<dbReference type="OrthoDB" id="372136at2157"/>
<dbReference type="GO" id="GO:0005524">
    <property type="term" value="F:ATP binding"/>
    <property type="evidence" value="ECO:0007669"/>
    <property type="project" value="UniProtKB-KW"/>
</dbReference>
<dbReference type="GO" id="GO:0000049">
    <property type="term" value="F:tRNA binding"/>
    <property type="evidence" value="ECO:0007669"/>
    <property type="project" value="UniProtKB-KW"/>
</dbReference>
<keyword evidence="16" id="KW-1185">Reference proteome</keyword>
<dbReference type="FunCoup" id="D9Q054">
    <property type="interactions" value="182"/>
</dbReference>
<keyword evidence="4" id="KW-0694">RNA-binding</keyword>
<evidence type="ECO:0000256" key="5">
    <source>
        <dbReference type="ARBA" id="ARBA00022598"/>
    </source>
</evidence>
<dbReference type="EC" id="6.1.1.3" evidence="2"/>
<dbReference type="RefSeq" id="WP_013266204.1">
    <property type="nucleotide sequence ID" value="NC_014374.1"/>
</dbReference>
<comment type="similarity">
    <text evidence="1">Belongs to the class-II aminoacyl-tRNA synthetase family.</text>
</comment>
<organism evidence="15 16">
    <name type="scientific">Acidilobus saccharovorans (strain DSM 16705 / JCM 18335 / VKM B-2471 / 345-15)</name>
    <dbReference type="NCBI Taxonomy" id="666510"/>
    <lineage>
        <taxon>Archaea</taxon>
        <taxon>Thermoproteota</taxon>
        <taxon>Thermoprotei</taxon>
        <taxon>Acidilobales</taxon>
        <taxon>Acidilobaceae</taxon>
        <taxon>Acidilobus</taxon>
    </lineage>
</organism>
<comment type="catalytic activity">
    <reaction evidence="13">
        <text>tRNA(Thr) + L-threonine + ATP = L-threonyl-tRNA(Thr) + AMP + diphosphate + H(+)</text>
        <dbReference type="Rhea" id="RHEA:24624"/>
        <dbReference type="Rhea" id="RHEA-COMP:9670"/>
        <dbReference type="Rhea" id="RHEA-COMP:9704"/>
        <dbReference type="ChEBI" id="CHEBI:15378"/>
        <dbReference type="ChEBI" id="CHEBI:30616"/>
        <dbReference type="ChEBI" id="CHEBI:33019"/>
        <dbReference type="ChEBI" id="CHEBI:57926"/>
        <dbReference type="ChEBI" id="CHEBI:78442"/>
        <dbReference type="ChEBI" id="CHEBI:78534"/>
        <dbReference type="ChEBI" id="CHEBI:456215"/>
        <dbReference type="EC" id="6.1.1.3"/>
    </reaction>
</comment>
<dbReference type="InterPro" id="IPR002320">
    <property type="entry name" value="Thr-tRNA-ligase_IIa"/>
</dbReference>
<evidence type="ECO:0000256" key="8">
    <source>
        <dbReference type="ARBA" id="ARBA00022833"/>
    </source>
</evidence>
<gene>
    <name evidence="15" type="ordered locus">ASAC_0285</name>
</gene>
<dbReference type="SUPFAM" id="SSF55681">
    <property type="entry name" value="Class II aaRS and biotin synthetases"/>
    <property type="match status" value="1"/>
</dbReference>